<dbReference type="Proteomes" id="UP001589610">
    <property type="component" value="Unassembled WGS sequence"/>
</dbReference>
<dbReference type="PANTHER" id="PTHR21197">
    <property type="entry name" value="UDP-GALACTOPYRANOSE MUTASE"/>
    <property type="match status" value="1"/>
</dbReference>
<evidence type="ECO:0000259" key="2">
    <source>
        <dbReference type="Pfam" id="PF01593"/>
    </source>
</evidence>
<evidence type="ECO:0000256" key="1">
    <source>
        <dbReference type="SAM" id="MobiDB-lite"/>
    </source>
</evidence>
<dbReference type="PRINTS" id="PR00419">
    <property type="entry name" value="ADXRDTASE"/>
</dbReference>
<accession>A0ABV5THW8</accession>
<feature type="region of interest" description="Disordered" evidence="1">
    <location>
        <begin position="249"/>
        <end position="272"/>
    </location>
</feature>
<name>A0ABV5THW8_9ACTN</name>
<comment type="caution">
    <text evidence="3">The sequence shown here is derived from an EMBL/GenBank/DDBJ whole genome shotgun (WGS) entry which is preliminary data.</text>
</comment>
<feature type="compositionally biased region" description="Gly residues" evidence="1">
    <location>
        <begin position="253"/>
        <end position="264"/>
    </location>
</feature>
<feature type="domain" description="Amine oxidase" evidence="2">
    <location>
        <begin position="12"/>
        <end position="248"/>
    </location>
</feature>
<protein>
    <submittedName>
        <fullName evidence="3">NAD(P)/FAD-dependent oxidoreductase</fullName>
    </submittedName>
</protein>
<dbReference type="InterPro" id="IPR036188">
    <property type="entry name" value="FAD/NAD-bd_sf"/>
</dbReference>
<keyword evidence="4" id="KW-1185">Reference proteome</keyword>
<dbReference type="Gene3D" id="3.50.50.60">
    <property type="entry name" value="FAD/NAD(P)-binding domain"/>
    <property type="match status" value="2"/>
</dbReference>
<proteinExistence type="predicted"/>
<dbReference type="Pfam" id="PF01593">
    <property type="entry name" value="Amino_oxidase"/>
    <property type="match status" value="1"/>
</dbReference>
<reference evidence="3 4" key="1">
    <citation type="submission" date="2024-09" db="EMBL/GenBank/DDBJ databases">
        <authorList>
            <person name="Sun Q."/>
            <person name="Mori K."/>
        </authorList>
    </citation>
    <scope>NUCLEOTIDE SEQUENCE [LARGE SCALE GENOMIC DNA]</scope>
    <source>
        <strain evidence="3 4">JCM 3028</strain>
    </source>
</reference>
<sequence>MDSTVVVGAGPAGLTAAYELARRGHPCEVFEADRVVGGISRTEERDGWRFDIGGHRFFTKVSRVEDFWNEILGEDDFLLRPRMSRIHYKGRFYDYPLRASNALLNLGVLESLRCVGSYAWARIRPPADQSTFEGWVAARFGRRLYGIFFKTYTEKVWGVPAASIQADWAAQRIRNLSLGKAIAGALTTGRNRKEITSLIEEFRYPKLGPGMMWETCADRVRERGSTVHLGTRVERIRRHHGRLAVTVRSDGATGTGTGTEGGTGTVRPYDGGTGAVDPYDGGTARPEDDLDRPYGGSVTREVFCGNLVSSMPLTALIRALGPDVPDAVAEAAAGLRYRDFLTVALVVPERFSFPDNWIYIHSPEVRLGRVQNYGSWSPYLVQAGRTCLGLEYFVNEGDDLWRAPDDELVAFGTRELEQLGLVTPGSVQGGYVVRMPKAYPVYDAGYAGNVEVLRKYLDVEWPEIHPVGRNGMHRYNNQDHSMLTAMLTVENIVDGARHDVWEVNVDAEYHEERADRKRSASGTGRDAPVLLSDAPASA</sequence>
<gene>
    <name evidence="3" type="ORF">ACFFRH_24195</name>
</gene>
<dbReference type="EMBL" id="JBHMBS010000011">
    <property type="protein sequence ID" value="MFB9678594.1"/>
    <property type="molecule type" value="Genomic_DNA"/>
</dbReference>
<dbReference type="InterPro" id="IPR002937">
    <property type="entry name" value="Amino_oxidase"/>
</dbReference>
<organism evidence="3 4">
    <name type="scientific">Streptosporangium vulgare</name>
    <dbReference type="NCBI Taxonomy" id="46190"/>
    <lineage>
        <taxon>Bacteria</taxon>
        <taxon>Bacillati</taxon>
        <taxon>Actinomycetota</taxon>
        <taxon>Actinomycetes</taxon>
        <taxon>Streptosporangiales</taxon>
        <taxon>Streptosporangiaceae</taxon>
        <taxon>Streptosporangium</taxon>
    </lineage>
</organism>
<evidence type="ECO:0000313" key="4">
    <source>
        <dbReference type="Proteomes" id="UP001589610"/>
    </source>
</evidence>
<dbReference type="SUPFAM" id="SSF51971">
    <property type="entry name" value="Nucleotide-binding domain"/>
    <property type="match status" value="1"/>
</dbReference>
<dbReference type="NCBIfam" id="NF005548">
    <property type="entry name" value="PRK07208.1-4"/>
    <property type="match status" value="1"/>
</dbReference>
<dbReference type="PANTHER" id="PTHR21197:SF0">
    <property type="entry name" value="UDP-GALACTOPYRANOSE MUTASE"/>
    <property type="match status" value="1"/>
</dbReference>
<evidence type="ECO:0000313" key="3">
    <source>
        <dbReference type="EMBL" id="MFB9678594.1"/>
    </source>
</evidence>
<feature type="region of interest" description="Disordered" evidence="1">
    <location>
        <begin position="511"/>
        <end position="538"/>
    </location>
</feature>
<dbReference type="RefSeq" id="WP_386159672.1">
    <property type="nucleotide sequence ID" value="NZ_JBHMBS010000011.1"/>
</dbReference>